<organism evidence="6 7">
    <name type="scientific">Zingiber officinale</name>
    <name type="common">Ginger</name>
    <name type="synonym">Amomum zingiber</name>
    <dbReference type="NCBI Taxonomy" id="94328"/>
    <lineage>
        <taxon>Eukaryota</taxon>
        <taxon>Viridiplantae</taxon>
        <taxon>Streptophyta</taxon>
        <taxon>Embryophyta</taxon>
        <taxon>Tracheophyta</taxon>
        <taxon>Spermatophyta</taxon>
        <taxon>Magnoliopsida</taxon>
        <taxon>Liliopsida</taxon>
        <taxon>Zingiberales</taxon>
        <taxon>Zingiberaceae</taxon>
        <taxon>Zingiber</taxon>
    </lineage>
</organism>
<evidence type="ECO:0000256" key="2">
    <source>
        <dbReference type="ARBA" id="ARBA00004906"/>
    </source>
</evidence>
<evidence type="ECO:0000313" key="7">
    <source>
        <dbReference type="Proteomes" id="UP000734854"/>
    </source>
</evidence>
<gene>
    <name evidence="6" type="ORF">ZIOFF_020069</name>
</gene>
<feature type="region of interest" description="Disordered" evidence="4">
    <location>
        <begin position="158"/>
        <end position="177"/>
    </location>
</feature>
<evidence type="ECO:0000256" key="3">
    <source>
        <dbReference type="ARBA" id="ARBA00022786"/>
    </source>
</evidence>
<dbReference type="InterPro" id="IPR038920">
    <property type="entry name" value="At3g05675-like"/>
</dbReference>
<feature type="region of interest" description="Disordered" evidence="4">
    <location>
        <begin position="83"/>
        <end position="117"/>
    </location>
</feature>
<evidence type="ECO:0000256" key="4">
    <source>
        <dbReference type="SAM" id="MobiDB-lite"/>
    </source>
</evidence>
<dbReference type="Proteomes" id="UP000734854">
    <property type="component" value="Unassembled WGS sequence"/>
</dbReference>
<reference evidence="6 7" key="1">
    <citation type="submission" date="2020-08" db="EMBL/GenBank/DDBJ databases">
        <title>Plant Genome Project.</title>
        <authorList>
            <person name="Zhang R.-G."/>
        </authorList>
    </citation>
    <scope>NUCLEOTIDE SEQUENCE [LARGE SCALE GENOMIC DNA]</scope>
    <source>
        <tissue evidence="6">Rhizome</tissue>
    </source>
</reference>
<feature type="region of interest" description="Disordered" evidence="4">
    <location>
        <begin position="1"/>
        <end position="20"/>
    </location>
</feature>
<accession>A0A8J5LPE3</accession>
<dbReference type="AlphaFoldDB" id="A0A8J5LPE3"/>
<keyword evidence="7" id="KW-1185">Reference proteome</keyword>
<dbReference type="EMBL" id="JACMSC010000005">
    <property type="protein sequence ID" value="KAG6522913.1"/>
    <property type="molecule type" value="Genomic_DNA"/>
</dbReference>
<dbReference type="GO" id="GO:0016567">
    <property type="term" value="P:protein ubiquitination"/>
    <property type="evidence" value="ECO:0007669"/>
    <property type="project" value="UniProtKB-UniPathway"/>
</dbReference>
<evidence type="ECO:0000313" key="6">
    <source>
        <dbReference type="EMBL" id="KAG6522913.1"/>
    </source>
</evidence>
<evidence type="ECO:0000259" key="5">
    <source>
        <dbReference type="Pfam" id="PF25553"/>
    </source>
</evidence>
<dbReference type="UniPathway" id="UPA00143"/>
<name>A0A8J5LPE3_ZINOF</name>
<comment type="caution">
    <text evidence="6">The sequence shown here is derived from an EMBL/GenBank/DDBJ whole genome shotgun (WGS) entry which is preliminary data.</text>
</comment>
<comment type="function">
    <text evidence="1">May act as a substrate-specific adapter of an E3 ubiquitin-protein ligase complex (CUL3-RBX1-BTB) which mediates the ubiquitination and subsequent proteasomal degradation of target proteins.</text>
</comment>
<dbReference type="PANTHER" id="PTHR31060">
    <property type="entry name" value="OSJNBA0011J08.25 PROTEIN-RELATED"/>
    <property type="match status" value="1"/>
</dbReference>
<sequence length="593" mass="66389">MVTRGRHPVKGAQTAEEGSRIQGKQKIKLYPIPNSYRFRRRCSALTVVRVVMAQSGSHDAAPARRSPNLHRSLCCSFAPSTRSPDWTPNLDRRPNKYPPKTSFSGSFHGSHSPGTGSKLGLGIIDPLRRIRSPGRVSPINSVDPFEPLPEVAESVPGISSVSQPERPDPVTKNLPLVPENPVKDNVVCLRKGRMDLGIILKGKDGNSLVLELDPAVLCENSAFFKGTLLDSSSKLSDAGDVSWKIEVSGLDNVDVFKEAIELMYEKDAVRWLTKAGVSRAIDILEVSSIIKSDRSIRSCLQYIEAVPWNESEEEKLKSLLARCKFDEAITEDVLSRLGPKECDNSEDVAMHLIQSVTNGTNRKARKEMQCLVTGLLSKSSVYMKVPTGLDKEKLYGICHSSLNSLIQLFEEATCYDGLADQTSMRQESKPLIERVSKQVENLTWLLEILVQEEIAEDFAKLWAGQVELIMMHAKASPMMRFELSRISAGVFVALGRGKLHCHSDQRVAVLSAWFRPMLSDFGWLQRYSKGLDMRMLEESVGQALLTLPLNQQQIFFEEWFCHFAEHGTESPNLGQAFQIWWRRLFGRSSWACK</sequence>
<dbReference type="InterPro" id="IPR058039">
    <property type="entry name" value="At3g05675-like_ankyrin"/>
</dbReference>
<protein>
    <recommendedName>
        <fullName evidence="5">At3g05675-like ankyrin-like domain-containing protein</fullName>
    </recommendedName>
</protein>
<feature type="compositionally biased region" description="Low complexity" evidence="4">
    <location>
        <begin position="101"/>
        <end position="116"/>
    </location>
</feature>
<comment type="pathway">
    <text evidence="2">Protein modification; protein ubiquitination.</text>
</comment>
<proteinExistence type="predicted"/>
<keyword evidence="3" id="KW-0833">Ubl conjugation pathway</keyword>
<dbReference type="PANTHER" id="PTHR31060:SF33">
    <property type="entry name" value="OS04G0278000 PROTEIN"/>
    <property type="match status" value="1"/>
</dbReference>
<feature type="domain" description="At3g05675-like ankyrin-like" evidence="5">
    <location>
        <begin position="345"/>
        <end position="586"/>
    </location>
</feature>
<evidence type="ECO:0000256" key="1">
    <source>
        <dbReference type="ARBA" id="ARBA00002668"/>
    </source>
</evidence>
<dbReference type="Pfam" id="PF25553">
    <property type="entry name" value="BTB-POZ_ANK-like"/>
    <property type="match status" value="1"/>
</dbReference>